<name>A0ABD5NHH3_9EURY</name>
<dbReference type="Proteomes" id="UP001595660">
    <property type="component" value="Unassembled WGS sequence"/>
</dbReference>
<proteinExistence type="predicted"/>
<dbReference type="SUPFAM" id="SSF55811">
    <property type="entry name" value="Nudix"/>
    <property type="match status" value="1"/>
</dbReference>
<keyword evidence="5" id="KW-1185">Reference proteome</keyword>
<dbReference type="AlphaFoldDB" id="A0ABD5NHH3"/>
<dbReference type="Pfam" id="PF00293">
    <property type="entry name" value="NUDIX"/>
    <property type="match status" value="1"/>
</dbReference>
<dbReference type="GeneID" id="69118411"/>
<comment type="caution">
    <text evidence="4">The sequence shown here is derived from an EMBL/GenBank/DDBJ whole genome shotgun (WGS) entry which is preliminary data.</text>
</comment>
<dbReference type="InterPro" id="IPR015797">
    <property type="entry name" value="NUDIX_hydrolase-like_dom_sf"/>
</dbReference>
<evidence type="ECO:0000256" key="2">
    <source>
        <dbReference type="ARBA" id="ARBA00022801"/>
    </source>
</evidence>
<dbReference type="PANTHER" id="PTHR43046">
    <property type="entry name" value="GDP-MANNOSE MANNOSYL HYDROLASE"/>
    <property type="match status" value="1"/>
</dbReference>
<dbReference type="InterPro" id="IPR000086">
    <property type="entry name" value="NUDIX_hydrolase_dom"/>
</dbReference>
<gene>
    <name evidence="4" type="ORF">ACFOKC_12680</name>
</gene>
<dbReference type="PANTHER" id="PTHR43046:SF14">
    <property type="entry name" value="MUTT_NUDIX FAMILY PROTEIN"/>
    <property type="match status" value="1"/>
</dbReference>
<organism evidence="4 5">
    <name type="scientific">Halobacterium litoreum</name>
    <dbReference type="NCBI Taxonomy" id="2039234"/>
    <lineage>
        <taxon>Archaea</taxon>
        <taxon>Methanobacteriati</taxon>
        <taxon>Methanobacteriota</taxon>
        <taxon>Stenosarchaea group</taxon>
        <taxon>Halobacteria</taxon>
        <taxon>Halobacteriales</taxon>
        <taxon>Halobacteriaceae</taxon>
        <taxon>Halobacterium</taxon>
    </lineage>
</organism>
<protein>
    <submittedName>
        <fullName evidence="4">NUDIX hydrolase</fullName>
    </submittedName>
</protein>
<accession>A0ABD5NHH3</accession>
<keyword evidence="2 4" id="KW-0378">Hydrolase</keyword>
<evidence type="ECO:0000313" key="4">
    <source>
        <dbReference type="EMBL" id="MFC3478579.1"/>
    </source>
</evidence>
<evidence type="ECO:0000313" key="5">
    <source>
        <dbReference type="Proteomes" id="UP001595660"/>
    </source>
</evidence>
<comment type="cofactor">
    <cofactor evidence="1">
        <name>Mg(2+)</name>
        <dbReference type="ChEBI" id="CHEBI:18420"/>
    </cofactor>
</comment>
<sequence>MSAAGIDDPVGRQLAGLEREYGSFDVHTEETVVPRAAFTDCLRASEAGNLGGARVLVERDGSVLLVRYEHSPAVWDLPGGSTERGERLRETALARVEADAGVLASLSDVVRVVKQRFALVEGGDGVTGLWVFFEGEADDDALEPGDDVAEAAWFDAADLPDAVAPEVADLLG</sequence>
<evidence type="ECO:0000259" key="3">
    <source>
        <dbReference type="PROSITE" id="PS51462"/>
    </source>
</evidence>
<reference evidence="4 5" key="1">
    <citation type="journal article" date="2019" name="Int. J. Syst. Evol. Microbiol.">
        <title>The Global Catalogue of Microorganisms (GCM) 10K type strain sequencing project: providing services to taxonomists for standard genome sequencing and annotation.</title>
        <authorList>
            <consortium name="The Broad Institute Genomics Platform"/>
            <consortium name="The Broad Institute Genome Sequencing Center for Infectious Disease"/>
            <person name="Wu L."/>
            <person name="Ma J."/>
        </authorList>
    </citation>
    <scope>NUCLEOTIDE SEQUENCE [LARGE SCALE GENOMIC DNA]</scope>
    <source>
        <strain evidence="4 5">CGMCC 1.12562</strain>
    </source>
</reference>
<dbReference type="GO" id="GO:0016787">
    <property type="term" value="F:hydrolase activity"/>
    <property type="evidence" value="ECO:0007669"/>
    <property type="project" value="UniProtKB-KW"/>
</dbReference>
<dbReference type="PROSITE" id="PS51462">
    <property type="entry name" value="NUDIX"/>
    <property type="match status" value="1"/>
</dbReference>
<dbReference type="RefSeq" id="WP_232570130.1">
    <property type="nucleotide sequence ID" value="NZ_CP089466.1"/>
</dbReference>
<dbReference type="EMBL" id="JBHRWN010000002">
    <property type="protein sequence ID" value="MFC3478579.1"/>
    <property type="molecule type" value="Genomic_DNA"/>
</dbReference>
<evidence type="ECO:0000256" key="1">
    <source>
        <dbReference type="ARBA" id="ARBA00001946"/>
    </source>
</evidence>
<dbReference type="Gene3D" id="3.90.79.10">
    <property type="entry name" value="Nucleoside Triphosphate Pyrophosphohydrolase"/>
    <property type="match status" value="1"/>
</dbReference>
<feature type="domain" description="Nudix hydrolase" evidence="3">
    <location>
        <begin position="48"/>
        <end position="172"/>
    </location>
</feature>